<dbReference type="InterPro" id="IPR002656">
    <property type="entry name" value="Acyl_transf_3_dom"/>
</dbReference>
<feature type="transmembrane region" description="Helical" evidence="1">
    <location>
        <begin position="263"/>
        <end position="282"/>
    </location>
</feature>
<keyword evidence="5" id="KW-1185">Reference proteome</keyword>
<keyword evidence="1" id="KW-1133">Transmembrane helix</keyword>
<feature type="transmembrane region" description="Helical" evidence="1">
    <location>
        <begin position="12"/>
        <end position="42"/>
    </location>
</feature>
<keyword evidence="4" id="KW-0808">Transferase</keyword>
<dbReference type="InterPro" id="IPR050879">
    <property type="entry name" value="Acyltransferase_3"/>
</dbReference>
<name>A0ABV3SMV4_9HYPH</name>
<evidence type="ECO:0000313" key="5">
    <source>
        <dbReference type="Proteomes" id="UP001556692"/>
    </source>
</evidence>
<dbReference type="GO" id="GO:0016746">
    <property type="term" value="F:acyltransferase activity"/>
    <property type="evidence" value="ECO:0007669"/>
    <property type="project" value="UniProtKB-KW"/>
</dbReference>
<accession>A0ABV3SMV4</accession>
<keyword evidence="1" id="KW-0472">Membrane</keyword>
<dbReference type="Pfam" id="PF01757">
    <property type="entry name" value="Acyl_transf_3"/>
    <property type="match status" value="1"/>
</dbReference>
<evidence type="ECO:0000259" key="3">
    <source>
        <dbReference type="Pfam" id="PF19040"/>
    </source>
</evidence>
<feature type="transmembrane region" description="Helical" evidence="1">
    <location>
        <begin position="100"/>
        <end position="117"/>
    </location>
</feature>
<keyword evidence="4" id="KW-0012">Acyltransferase</keyword>
<evidence type="ECO:0000256" key="1">
    <source>
        <dbReference type="SAM" id="Phobius"/>
    </source>
</evidence>
<feature type="domain" description="SGNH" evidence="3">
    <location>
        <begin position="422"/>
        <end position="632"/>
    </location>
</feature>
<feature type="transmembrane region" description="Helical" evidence="1">
    <location>
        <begin position="239"/>
        <end position="257"/>
    </location>
</feature>
<dbReference type="Proteomes" id="UP001556692">
    <property type="component" value="Unassembled WGS sequence"/>
</dbReference>
<feature type="transmembrane region" description="Helical" evidence="1">
    <location>
        <begin position="332"/>
        <end position="353"/>
    </location>
</feature>
<evidence type="ECO:0000259" key="2">
    <source>
        <dbReference type="Pfam" id="PF01757"/>
    </source>
</evidence>
<keyword evidence="1" id="KW-0812">Transmembrane</keyword>
<protein>
    <submittedName>
        <fullName evidence="4">Acyltransferase family protein</fullName>
    </submittedName>
</protein>
<dbReference type="RefSeq" id="WP_367955986.1">
    <property type="nucleotide sequence ID" value="NZ_JBDPGJ010000005.1"/>
</dbReference>
<dbReference type="PANTHER" id="PTHR23028:SF53">
    <property type="entry name" value="ACYL_TRANSF_3 DOMAIN-CONTAINING PROTEIN"/>
    <property type="match status" value="1"/>
</dbReference>
<reference evidence="4 5" key="1">
    <citation type="submission" date="2024-05" db="EMBL/GenBank/DDBJ databases">
        <authorList>
            <person name="Jiang F."/>
        </authorList>
    </citation>
    <scope>NUCLEOTIDE SEQUENCE [LARGE SCALE GENOMIC DNA]</scope>
    <source>
        <strain evidence="4 5">LZ166</strain>
    </source>
</reference>
<evidence type="ECO:0000313" key="4">
    <source>
        <dbReference type="EMBL" id="MEX0408108.1"/>
    </source>
</evidence>
<sequence length="643" mass="72327">MTEFRPEIQGLRAVAVVLVVLFHVKAVFVAGGFVGVDVFFVISGFLITRKLVGEIDARGSIDIPLFLAGRMRRLFPALFATLAATFAASYYLLSPDGLQRYAAGAFHALLYVSNVFYWNESGYFDAAAYSKPDLHTWSLSVEEQFYWFWPLLLLLVRKRSRLGLLVLVSLVFWASLLLNYVFSWVPPRLIGTWTPLLWPLVVKGDTAIFFLMPFRMFEFAIGALCFLASERYAPRPGAATALQAAGLVMIGAAAVFLTEETRFPGAAALLPCVGTALVILGGEKSRASFLLTNRVTDWIGRSSYSIYLVHWPVIVLYLAFRLKTGIDVLEATLLFVASLLLGYVLYAAVEFPFWKRRYLRDMAPAPFTMLSLLCALVLVLPLAHAWANGGWGWRFGPYGDRFNLEALQQETVRYEQMHVSYGRFDRGRKVLVIGDSHGRDVANGLHQVLPEDRYDVKWLPLLAICIQPTALDRPLTETCPQRWKAVRTSHLVAQADVIVFSFRWWVEGAKQAHTMLLELKRLSKVPTVRLLVTGRVIEPAGFPESAVWKIKAGLSPSAINNQFSVSFSYVDLVDKTLMDAVSRANIPGAMFWRKLPSQCPNQKCRFIDEGRNLLMWDNQHFTLTGARDLAQDLVRTFPGMFPQ</sequence>
<dbReference type="InterPro" id="IPR043968">
    <property type="entry name" value="SGNH"/>
</dbReference>
<feature type="transmembrane region" description="Helical" evidence="1">
    <location>
        <begin position="303"/>
        <end position="320"/>
    </location>
</feature>
<organism evidence="4 5">
    <name type="scientific">Aquibium pacificus</name>
    <dbReference type="NCBI Taxonomy" id="3153579"/>
    <lineage>
        <taxon>Bacteria</taxon>
        <taxon>Pseudomonadati</taxon>
        <taxon>Pseudomonadota</taxon>
        <taxon>Alphaproteobacteria</taxon>
        <taxon>Hyphomicrobiales</taxon>
        <taxon>Phyllobacteriaceae</taxon>
        <taxon>Aquibium</taxon>
    </lineage>
</organism>
<feature type="transmembrane region" description="Helical" evidence="1">
    <location>
        <begin position="365"/>
        <end position="387"/>
    </location>
</feature>
<dbReference type="EMBL" id="JBDPGJ010000005">
    <property type="protein sequence ID" value="MEX0408108.1"/>
    <property type="molecule type" value="Genomic_DNA"/>
</dbReference>
<proteinExistence type="predicted"/>
<gene>
    <name evidence="4" type="ORF">ABGN05_20830</name>
</gene>
<feature type="transmembrane region" description="Helical" evidence="1">
    <location>
        <begin position="163"/>
        <end position="186"/>
    </location>
</feature>
<comment type="caution">
    <text evidence="4">The sequence shown here is derived from an EMBL/GenBank/DDBJ whole genome shotgun (WGS) entry which is preliminary data.</text>
</comment>
<dbReference type="PANTHER" id="PTHR23028">
    <property type="entry name" value="ACETYLTRANSFERASE"/>
    <property type="match status" value="1"/>
</dbReference>
<feature type="transmembrane region" description="Helical" evidence="1">
    <location>
        <begin position="137"/>
        <end position="156"/>
    </location>
</feature>
<dbReference type="Pfam" id="PF19040">
    <property type="entry name" value="SGNH"/>
    <property type="match status" value="1"/>
</dbReference>
<feature type="domain" description="Acyltransferase 3" evidence="2">
    <location>
        <begin position="7"/>
        <end position="346"/>
    </location>
</feature>
<feature type="transmembrane region" description="Helical" evidence="1">
    <location>
        <begin position="206"/>
        <end position="227"/>
    </location>
</feature>
<feature type="transmembrane region" description="Helical" evidence="1">
    <location>
        <begin position="74"/>
        <end position="93"/>
    </location>
</feature>